<sequence>MNEARSLKQLMEEVLGMMSLREQKHARTLETALEVAVTQINRDAHEATKMLTAVAMSSLSLQEQLEKSESQLSLVMRKQERVQERMEELSLLADMVADKHLSHQEMLQSAQNETAHLLASLEAASFSMGNLRASFSDLGSVGWWPYIICPAASLVLGSYRLQPSATRNILLLGVGEIAGFLMTFANMHGGELSEYLFSSGLFISRNDHINETMNGDGSSPF</sequence>
<dbReference type="EMBL" id="GEZM01102150">
    <property type="protein sequence ID" value="JAV51942.1"/>
    <property type="molecule type" value="Transcribed_RNA"/>
</dbReference>
<reference evidence="1" key="1">
    <citation type="journal article" date="2016" name="Sci. Rep.">
        <title>Molecular characterization of firefly nuptial gifts: a multi-omics approach sheds light on postcopulatory sexual selection.</title>
        <authorList>
            <person name="Al-Wathiqui N."/>
            <person name="Fallon T.R."/>
            <person name="South A."/>
            <person name="Weng J.K."/>
            <person name="Lewis S.M."/>
        </authorList>
    </citation>
    <scope>NUCLEOTIDE SEQUENCE</scope>
</reference>
<dbReference type="AlphaFoldDB" id="A0A1Y1JRX3"/>
<proteinExistence type="predicted"/>
<evidence type="ECO:0000313" key="1">
    <source>
        <dbReference type="EMBL" id="JAV51942.1"/>
    </source>
</evidence>
<accession>A0A1Y1JRX3</accession>
<name>A0A1Y1JRX3_PHOPY</name>
<protein>
    <submittedName>
        <fullName evidence="1">Uncharacterized protein</fullName>
    </submittedName>
</protein>
<organism evidence="1">
    <name type="scientific">Photinus pyralis</name>
    <name type="common">Common eastern firefly</name>
    <name type="synonym">Lampyris pyralis</name>
    <dbReference type="NCBI Taxonomy" id="7054"/>
    <lineage>
        <taxon>Eukaryota</taxon>
        <taxon>Metazoa</taxon>
        <taxon>Ecdysozoa</taxon>
        <taxon>Arthropoda</taxon>
        <taxon>Hexapoda</taxon>
        <taxon>Insecta</taxon>
        <taxon>Pterygota</taxon>
        <taxon>Neoptera</taxon>
        <taxon>Endopterygota</taxon>
        <taxon>Coleoptera</taxon>
        <taxon>Polyphaga</taxon>
        <taxon>Elateriformia</taxon>
        <taxon>Elateroidea</taxon>
        <taxon>Lampyridae</taxon>
        <taxon>Lampyrinae</taxon>
        <taxon>Photinus</taxon>
    </lineage>
</organism>